<feature type="transmembrane region" description="Helical" evidence="9">
    <location>
        <begin position="125"/>
        <end position="142"/>
    </location>
</feature>
<feature type="transmembrane region" description="Helical" evidence="9">
    <location>
        <begin position="60"/>
        <end position="77"/>
    </location>
</feature>
<comment type="similarity">
    <text evidence="2">Belongs to the EMC6 family.</text>
</comment>
<comment type="caution">
    <text evidence="10">The sequence shown here is derived from an EMBL/GenBank/DDBJ whole genome shotgun (WGS) entry which is preliminary data.</text>
</comment>
<dbReference type="PANTHER" id="PTHR20994">
    <property type="entry name" value="ER MEMBRANE PROTEIN COMPLEX SUBUNIT 6"/>
    <property type="match status" value="1"/>
</dbReference>
<feature type="transmembrane region" description="Helical" evidence="9">
    <location>
        <begin position="33"/>
        <end position="54"/>
    </location>
</feature>
<feature type="compositionally biased region" description="Low complexity" evidence="8">
    <location>
        <begin position="1"/>
        <end position="14"/>
    </location>
</feature>
<proteinExistence type="inferred from homology"/>
<evidence type="ECO:0000313" key="10">
    <source>
        <dbReference type="EMBL" id="KAK1923480.1"/>
    </source>
</evidence>
<comment type="subcellular location">
    <subcellularLocation>
        <location evidence="1">Endoplasmic reticulum membrane</location>
        <topology evidence="1">Multi-pass membrane protein</topology>
    </subcellularLocation>
</comment>
<evidence type="ECO:0000256" key="8">
    <source>
        <dbReference type="SAM" id="MobiDB-lite"/>
    </source>
</evidence>
<dbReference type="Proteomes" id="UP001182556">
    <property type="component" value="Unassembled WGS sequence"/>
</dbReference>
<dbReference type="PANTHER" id="PTHR20994:SF0">
    <property type="entry name" value="ER MEMBRANE PROTEIN COMPLEX SUBUNIT 6"/>
    <property type="match status" value="1"/>
</dbReference>
<dbReference type="GO" id="GO:0000045">
    <property type="term" value="P:autophagosome assembly"/>
    <property type="evidence" value="ECO:0007669"/>
    <property type="project" value="TreeGrafter"/>
</dbReference>
<dbReference type="AlphaFoldDB" id="A0AAD9CXL6"/>
<protein>
    <recommendedName>
        <fullName evidence="3">ER membrane protein complex subunit 6</fullName>
    </recommendedName>
</protein>
<evidence type="ECO:0000256" key="4">
    <source>
        <dbReference type="ARBA" id="ARBA00022692"/>
    </source>
</evidence>
<evidence type="ECO:0000256" key="3">
    <source>
        <dbReference type="ARBA" id="ARBA00020827"/>
    </source>
</evidence>
<dbReference type="InterPro" id="IPR029008">
    <property type="entry name" value="EMC6-like"/>
</dbReference>
<keyword evidence="6 9" id="KW-1133">Transmembrane helix</keyword>
<feature type="region of interest" description="Disordered" evidence="8">
    <location>
        <begin position="1"/>
        <end position="23"/>
    </location>
</feature>
<evidence type="ECO:0000313" key="11">
    <source>
        <dbReference type="Proteomes" id="UP001182556"/>
    </source>
</evidence>
<dbReference type="InterPro" id="IPR008504">
    <property type="entry name" value="Emc6"/>
</dbReference>
<dbReference type="Pfam" id="PF07019">
    <property type="entry name" value="EMC6"/>
    <property type="match status" value="1"/>
</dbReference>
<evidence type="ECO:0000256" key="1">
    <source>
        <dbReference type="ARBA" id="ARBA00004477"/>
    </source>
</evidence>
<dbReference type="GO" id="GO:0072546">
    <property type="term" value="C:EMC complex"/>
    <property type="evidence" value="ECO:0007669"/>
    <property type="project" value="InterPro"/>
</dbReference>
<dbReference type="GO" id="GO:0034975">
    <property type="term" value="P:protein folding in endoplasmic reticulum"/>
    <property type="evidence" value="ECO:0007669"/>
    <property type="project" value="TreeGrafter"/>
</dbReference>
<gene>
    <name evidence="10" type="ORF">DB88DRAFT_491383</name>
</gene>
<accession>A0AAD9CXL6</accession>
<evidence type="ECO:0000256" key="6">
    <source>
        <dbReference type="ARBA" id="ARBA00022989"/>
    </source>
</evidence>
<reference evidence="10" key="1">
    <citation type="submission" date="2023-02" db="EMBL/GenBank/DDBJ databases">
        <title>Identification and recombinant expression of a fungal hydrolase from Papiliotrema laurentii that hydrolyzes apple cutin and clears colloidal polyester polyurethane.</title>
        <authorList>
            <consortium name="DOE Joint Genome Institute"/>
            <person name="Roman V.A."/>
            <person name="Bojanowski C."/>
            <person name="Crable B.R."/>
            <person name="Wagner D.N."/>
            <person name="Hung C.S."/>
            <person name="Nadeau L.J."/>
            <person name="Schratz L."/>
            <person name="Haridas S."/>
            <person name="Pangilinan J."/>
            <person name="Lipzen A."/>
            <person name="Na H."/>
            <person name="Yan M."/>
            <person name="Ng V."/>
            <person name="Grigoriev I.V."/>
            <person name="Spatafora J.W."/>
            <person name="Barlow D."/>
            <person name="Biffinger J."/>
            <person name="Kelley-Loughnane N."/>
            <person name="Varaljay V.A."/>
            <person name="Crookes-Goodson W.J."/>
        </authorList>
    </citation>
    <scope>NUCLEOTIDE SEQUENCE</scope>
    <source>
        <strain evidence="10">5307AH</strain>
    </source>
</reference>
<keyword evidence="11" id="KW-1185">Reference proteome</keyword>
<keyword evidence="5" id="KW-0256">Endoplasmic reticulum</keyword>
<evidence type="ECO:0000256" key="7">
    <source>
        <dbReference type="ARBA" id="ARBA00023136"/>
    </source>
</evidence>
<organism evidence="10 11">
    <name type="scientific">Papiliotrema laurentii</name>
    <name type="common">Cryptococcus laurentii</name>
    <dbReference type="NCBI Taxonomy" id="5418"/>
    <lineage>
        <taxon>Eukaryota</taxon>
        <taxon>Fungi</taxon>
        <taxon>Dikarya</taxon>
        <taxon>Basidiomycota</taxon>
        <taxon>Agaricomycotina</taxon>
        <taxon>Tremellomycetes</taxon>
        <taxon>Tremellales</taxon>
        <taxon>Rhynchogastremaceae</taxon>
        <taxon>Papiliotrema</taxon>
    </lineage>
</organism>
<sequence length="143" mass="14823">MQATAAPAQTSSSQFKPSASPLHPPSVMHNARVLSSTATLAACFSGLVAGILGLTNQYGFLLYLLTSFLSASTTALIKCKGDIGRYVPQAHSGMAGVPGQMGGGGGGVSMWKGWLGLMGIGQENLLGFLLFWIGSYALIHVYD</sequence>
<keyword evidence="7 9" id="KW-0472">Membrane</keyword>
<name>A0AAD9CXL6_PAPLA</name>
<evidence type="ECO:0000256" key="2">
    <source>
        <dbReference type="ARBA" id="ARBA00009436"/>
    </source>
</evidence>
<keyword evidence="4 9" id="KW-0812">Transmembrane</keyword>
<dbReference type="EMBL" id="JAODAN010000006">
    <property type="protein sequence ID" value="KAK1923480.1"/>
    <property type="molecule type" value="Genomic_DNA"/>
</dbReference>
<evidence type="ECO:0000256" key="5">
    <source>
        <dbReference type="ARBA" id="ARBA00022824"/>
    </source>
</evidence>
<evidence type="ECO:0000256" key="9">
    <source>
        <dbReference type="SAM" id="Phobius"/>
    </source>
</evidence>